<feature type="compositionally biased region" description="Basic and acidic residues" evidence="1">
    <location>
        <begin position="616"/>
        <end position="635"/>
    </location>
</feature>
<feature type="region of interest" description="Disordered" evidence="1">
    <location>
        <begin position="986"/>
        <end position="1088"/>
    </location>
</feature>
<feature type="compositionally biased region" description="Low complexity" evidence="1">
    <location>
        <begin position="1035"/>
        <end position="1057"/>
    </location>
</feature>
<feature type="compositionally biased region" description="Basic and acidic residues" evidence="1">
    <location>
        <begin position="519"/>
        <end position="534"/>
    </location>
</feature>
<name>A0AAE1BNP5_PETCI</name>
<evidence type="ECO:0000259" key="2">
    <source>
        <dbReference type="PROSITE" id="PS00028"/>
    </source>
</evidence>
<dbReference type="GO" id="GO:0005634">
    <property type="term" value="C:nucleus"/>
    <property type="evidence" value="ECO:0007669"/>
    <property type="project" value="TreeGrafter"/>
</dbReference>
<evidence type="ECO:0000313" key="3">
    <source>
        <dbReference type="EMBL" id="KAK3853913.1"/>
    </source>
</evidence>
<feature type="region of interest" description="Disordered" evidence="1">
    <location>
        <begin position="698"/>
        <end position="900"/>
    </location>
</feature>
<dbReference type="InterPro" id="IPR013087">
    <property type="entry name" value="Znf_C2H2_type"/>
</dbReference>
<feature type="compositionally biased region" description="Low complexity" evidence="1">
    <location>
        <begin position="465"/>
        <end position="501"/>
    </location>
</feature>
<feature type="region of interest" description="Disordered" evidence="1">
    <location>
        <begin position="449"/>
        <end position="650"/>
    </location>
</feature>
<feature type="region of interest" description="Disordered" evidence="1">
    <location>
        <begin position="1"/>
        <end position="26"/>
    </location>
</feature>
<feature type="compositionally biased region" description="Polar residues" evidence="1">
    <location>
        <begin position="228"/>
        <end position="237"/>
    </location>
</feature>
<proteinExistence type="predicted"/>
<feature type="compositionally biased region" description="Pro residues" evidence="1">
    <location>
        <begin position="586"/>
        <end position="612"/>
    </location>
</feature>
<dbReference type="PANTHER" id="PTHR21564">
    <property type="entry name" value="BRAKELESS PROTEIN"/>
    <property type="match status" value="1"/>
</dbReference>
<sequence length="1124" mass="117996">MGDEGGGGVVCTTNNNNNNNNQQQQQQRDVCVGTSVATITDPDCLGPCEPGTSVMLEGIVWHETEGGVLVVNVTWRGKTYVGTLLDCTRHDWAPPRFCDSPTSDIESRTPKGRGKRGRAANNTNNNNTPTTTNNNNNNNTPSTTTTGTPHHHHHHHHHSNTSDLSVAETRSGKLRNANVNKGARSRGSVTPTFNPPPSPVKSEPGGTKRKGREAEAQDNKNWKRSRVSSRGTPNSGAASPGPEQPASPQLIECPEPNCNKKYKHINGLKYHQTHAHNTVTQDDETNSTEGRVESEVEESQPSSPTPVAETPVDKTTQDVVKPSVLRYTGPPPPSSPGSGPSPTTATLPTHVPGPGPGPVAPSVSGGPIDEVNKGTTTTTPTSTSTTQQLATSQPSVIQTRVPQASPMYMYTGSGGVVSPQHHPQVTASALSVAPGLSQVRPGLVRPEMMVRVGPGGPVPRPPPTTQVTPTTPQGTPLSSLPGNSPSLITVKQSLQQQQQDNNSDKTKSKQELVNGVVGKEGRDEDQQPGRDDARSPAYSDISDANDTTPGMDPDTDTKDLQDDKKPELPLGAQPYPPYGMYYPSPYGQPPPFLMPPIQPPPPQPPQPPPPTSTPGKDGDGKDLKDNSKPGGEGDKSLPPPPGSSSEFLSKIPPSYLYASPFLYAHGYPDHPFLREAQMYKEAASAGVGVGGDKEVLVGVRGGGDGDNKGPTDLSRSGPGGVVGLGMGLVPVVPPPQQQPPPNTKDKLPPPPNKDSKSLDNHILLKEASHHDVKVGPLAMDKRAFDDPPMAYRYPPPPPPFDQRLAMQTQQPPPPHTQLDKQSGDGSKGMCVAKPSPTAPPMSSPRVASTPPTGPTPIPPPTSTSTNTSNKDDKKPDGKSEGVKPTMETTGPPPPPTSTAYYPSFSFNPLYDGYRTPMVPAMALPPGYPPPHFLAPPPGMVPRFPINAAVNSTPEDLSRGGSAMPMIHHHPHLYSNHKIHELQERARKSPLPPPPSGLTVTTGGLLATPPQKVASPLTTTNNTNKDGSPHAPLPPLSSSSTTTSSSSISTSIPSSTSSHGGGGGGVEGRSPPTARPPPTHHLHEAFPPYSFSPSQFHYAALQAGQTVAAGAASGLAAAAAAPPAK</sequence>
<evidence type="ECO:0000256" key="1">
    <source>
        <dbReference type="SAM" id="MobiDB-lite"/>
    </source>
</evidence>
<feature type="domain" description="C2H2-type" evidence="2">
    <location>
        <begin position="253"/>
        <end position="276"/>
    </location>
</feature>
<reference evidence="3" key="1">
    <citation type="submission" date="2023-10" db="EMBL/GenBank/DDBJ databases">
        <title>Genome assemblies of two species of porcelain crab, Petrolisthes cinctipes and Petrolisthes manimaculis (Anomura: Porcellanidae).</title>
        <authorList>
            <person name="Angst P."/>
        </authorList>
    </citation>
    <scope>NUCLEOTIDE SEQUENCE</scope>
    <source>
        <strain evidence="3">PB745_01</strain>
        <tissue evidence="3">Gill</tissue>
    </source>
</reference>
<protein>
    <recommendedName>
        <fullName evidence="2">C2H2-type domain-containing protein</fullName>
    </recommendedName>
</protein>
<dbReference type="AlphaFoldDB" id="A0AAE1BNP5"/>
<feature type="compositionally biased region" description="Gly residues" evidence="1">
    <location>
        <begin position="717"/>
        <end position="726"/>
    </location>
</feature>
<dbReference type="Proteomes" id="UP001286313">
    <property type="component" value="Unassembled WGS sequence"/>
</dbReference>
<dbReference type="PANTHER" id="PTHR21564:SF5">
    <property type="entry name" value="SCRIBBLER, ISOFORM J"/>
    <property type="match status" value="1"/>
</dbReference>
<feature type="compositionally biased region" description="Basic and acidic residues" evidence="1">
    <location>
        <begin position="743"/>
        <end position="785"/>
    </location>
</feature>
<dbReference type="EMBL" id="JAWQEG010006770">
    <property type="protein sequence ID" value="KAK3853913.1"/>
    <property type="molecule type" value="Genomic_DNA"/>
</dbReference>
<feature type="compositionally biased region" description="Low complexity" evidence="1">
    <location>
        <begin position="375"/>
        <end position="395"/>
    </location>
</feature>
<feature type="compositionally biased region" description="Polar residues" evidence="1">
    <location>
        <begin position="1015"/>
        <end position="1025"/>
    </location>
</feature>
<dbReference type="GO" id="GO:0006357">
    <property type="term" value="P:regulation of transcription by RNA polymerase II"/>
    <property type="evidence" value="ECO:0007669"/>
    <property type="project" value="TreeGrafter"/>
</dbReference>
<organism evidence="3 4">
    <name type="scientific">Petrolisthes cinctipes</name>
    <name type="common">Flat porcelain crab</name>
    <dbReference type="NCBI Taxonomy" id="88211"/>
    <lineage>
        <taxon>Eukaryota</taxon>
        <taxon>Metazoa</taxon>
        <taxon>Ecdysozoa</taxon>
        <taxon>Arthropoda</taxon>
        <taxon>Crustacea</taxon>
        <taxon>Multicrustacea</taxon>
        <taxon>Malacostraca</taxon>
        <taxon>Eumalacostraca</taxon>
        <taxon>Eucarida</taxon>
        <taxon>Decapoda</taxon>
        <taxon>Pleocyemata</taxon>
        <taxon>Anomura</taxon>
        <taxon>Galatheoidea</taxon>
        <taxon>Porcellanidae</taxon>
        <taxon>Petrolisthes</taxon>
    </lineage>
</organism>
<dbReference type="PROSITE" id="PS00028">
    <property type="entry name" value="ZINC_FINGER_C2H2_1"/>
    <property type="match status" value="1"/>
</dbReference>
<feature type="compositionally biased region" description="Basic and acidic residues" evidence="1">
    <location>
        <begin position="555"/>
        <end position="567"/>
    </location>
</feature>
<feature type="compositionally biased region" description="Pro residues" evidence="1">
    <location>
        <begin position="731"/>
        <end position="742"/>
    </location>
</feature>
<accession>A0AAE1BNP5</accession>
<keyword evidence="4" id="KW-1185">Reference proteome</keyword>
<dbReference type="InterPro" id="IPR040010">
    <property type="entry name" value="ZN608/ZN609"/>
</dbReference>
<feature type="compositionally biased region" description="Pro residues" evidence="1">
    <location>
        <begin position="851"/>
        <end position="861"/>
    </location>
</feature>
<feature type="compositionally biased region" description="Basic and acidic residues" evidence="1">
    <location>
        <begin position="212"/>
        <end position="221"/>
    </location>
</feature>
<feature type="compositionally biased region" description="Basic residues" evidence="1">
    <location>
        <begin position="149"/>
        <end position="159"/>
    </location>
</feature>
<comment type="caution">
    <text evidence="3">The sequence shown here is derived from an EMBL/GenBank/DDBJ whole genome shotgun (WGS) entry which is preliminary data.</text>
</comment>
<feature type="region of interest" description="Disordered" evidence="1">
    <location>
        <begin position="276"/>
        <end position="400"/>
    </location>
</feature>
<feature type="compositionally biased region" description="Low complexity" evidence="1">
    <location>
        <begin position="996"/>
        <end position="1009"/>
    </location>
</feature>
<feature type="region of interest" description="Disordered" evidence="1">
    <location>
        <begin position="92"/>
        <end position="254"/>
    </location>
</feature>
<evidence type="ECO:0000313" key="4">
    <source>
        <dbReference type="Proteomes" id="UP001286313"/>
    </source>
</evidence>
<feature type="compositionally biased region" description="Low complexity" evidence="1">
    <location>
        <begin position="121"/>
        <end position="148"/>
    </location>
</feature>
<feature type="compositionally biased region" description="Low complexity" evidence="1">
    <location>
        <begin position="14"/>
        <end position="26"/>
    </location>
</feature>
<gene>
    <name evidence="3" type="ORF">Pcinc_039567</name>
</gene>
<feature type="compositionally biased region" description="Basic and acidic residues" evidence="1">
    <location>
        <begin position="869"/>
        <end position="881"/>
    </location>
</feature>